<dbReference type="Proteomes" id="UP000193010">
    <property type="component" value="Unassembled WGS sequence"/>
</dbReference>
<dbReference type="EMBL" id="LQOV01000015">
    <property type="protein sequence ID" value="ORV52272.1"/>
    <property type="molecule type" value="Genomic_DNA"/>
</dbReference>
<keyword evidence="1" id="KW-0472">Membrane</keyword>
<protein>
    <submittedName>
        <fullName evidence="2">Uncharacterized protein</fullName>
    </submittedName>
</protein>
<feature type="transmembrane region" description="Helical" evidence="1">
    <location>
        <begin position="126"/>
        <end position="149"/>
    </location>
</feature>
<keyword evidence="3" id="KW-1185">Reference proteome</keyword>
<feature type="transmembrane region" description="Helical" evidence="1">
    <location>
        <begin position="87"/>
        <end position="106"/>
    </location>
</feature>
<proteinExistence type="predicted"/>
<dbReference type="AlphaFoldDB" id="A0A1X1U600"/>
<feature type="transmembrane region" description="Helical" evidence="1">
    <location>
        <begin position="55"/>
        <end position="80"/>
    </location>
</feature>
<dbReference type="OrthoDB" id="4751888at2"/>
<dbReference type="PROSITE" id="PS51257">
    <property type="entry name" value="PROKAR_LIPOPROTEIN"/>
    <property type="match status" value="1"/>
</dbReference>
<comment type="caution">
    <text evidence="2">The sequence shown here is derived from an EMBL/GenBank/DDBJ whole genome shotgun (WGS) entry which is preliminary data.</text>
</comment>
<evidence type="ECO:0000313" key="3">
    <source>
        <dbReference type="Proteomes" id="UP000193010"/>
    </source>
</evidence>
<keyword evidence="1" id="KW-0812">Transmembrane</keyword>
<accession>A0A1X1U600</accession>
<evidence type="ECO:0000256" key="1">
    <source>
        <dbReference type="SAM" id="Phobius"/>
    </source>
</evidence>
<evidence type="ECO:0000313" key="2">
    <source>
        <dbReference type="EMBL" id="ORV52272.1"/>
    </source>
</evidence>
<reference evidence="2 3" key="1">
    <citation type="submission" date="2016-01" db="EMBL/GenBank/DDBJ databases">
        <title>The new phylogeny of the genus Mycobacterium.</title>
        <authorList>
            <person name="Tarcisio F."/>
            <person name="Conor M."/>
            <person name="Antonella G."/>
            <person name="Elisabetta G."/>
            <person name="Giulia F.S."/>
            <person name="Sara T."/>
            <person name="Anna F."/>
            <person name="Clotilde B."/>
            <person name="Roberto B."/>
            <person name="Veronica D.S."/>
            <person name="Fabio R."/>
            <person name="Monica P."/>
            <person name="Olivier J."/>
            <person name="Enrico T."/>
            <person name="Nicola S."/>
        </authorList>
    </citation>
    <scope>NUCLEOTIDE SEQUENCE [LARGE SCALE GENOMIC DNA]</scope>
    <source>
        <strain evidence="2 3">DSM 44852</strain>
    </source>
</reference>
<dbReference type="RefSeq" id="WP_085222399.1">
    <property type="nucleotide sequence ID" value="NZ_AP022576.1"/>
</dbReference>
<sequence>MKSLQQSPATIPVALLGLAGAAVNGLGFVACDLELTKLVRGLGFLSPLLLVTPTGMGLLLVGLLEAVAAMGLFAGAVMLLCRRRAGIWVSLVAAVSGLLAGLLLAARIVSAPLVFGKDMAGLPTDAVAWTVFAYALATTISTVALAISLPKPYPAQGSPSSPCSMA</sequence>
<keyword evidence="1" id="KW-1133">Transmembrane helix</keyword>
<name>A0A1X1U600_MYCFL</name>
<gene>
    <name evidence="2" type="ORF">AWC05_22395</name>
</gene>
<dbReference type="STRING" id="292462.AWC05_22395"/>
<organism evidence="2 3">
    <name type="scientific">Mycobacterium florentinum</name>
    <dbReference type="NCBI Taxonomy" id="292462"/>
    <lineage>
        <taxon>Bacteria</taxon>
        <taxon>Bacillati</taxon>
        <taxon>Actinomycetota</taxon>
        <taxon>Actinomycetes</taxon>
        <taxon>Mycobacteriales</taxon>
        <taxon>Mycobacteriaceae</taxon>
        <taxon>Mycobacterium</taxon>
        <taxon>Mycobacterium simiae complex</taxon>
    </lineage>
</organism>